<evidence type="ECO:0000313" key="3">
    <source>
        <dbReference type="Proteomes" id="UP000027100"/>
    </source>
</evidence>
<name>A0A062VC30_9PROT</name>
<evidence type="ECO:0000256" key="1">
    <source>
        <dbReference type="SAM" id="SignalP"/>
    </source>
</evidence>
<dbReference type="PATRIC" id="fig|1280954.3.peg.3543"/>
<dbReference type="eggNOG" id="ENOG5034CA8">
    <property type="taxonomic scope" value="Bacteria"/>
</dbReference>
<evidence type="ECO:0008006" key="4">
    <source>
        <dbReference type="Google" id="ProtNLM"/>
    </source>
</evidence>
<comment type="caution">
    <text evidence="2">The sequence shown here is derived from an EMBL/GenBank/DDBJ whole genome shotgun (WGS) entry which is preliminary data.</text>
</comment>
<dbReference type="InterPro" id="IPR019660">
    <property type="entry name" value="Put_sensory_transdc_reg_YbjN"/>
</dbReference>
<gene>
    <name evidence="2" type="ORF">HPO_17579</name>
</gene>
<feature type="chain" id="PRO_5001615595" description="YbjN domain-containing protein" evidence="1">
    <location>
        <begin position="21"/>
        <end position="189"/>
    </location>
</feature>
<sequence length="189" mass="20131">MRRIISTLALAAFIAAPALAQGDLSADVSLARDDRMVRSVFLADLKAIVADAGHTIDSVGDAGVNSVTGITPDGLIYHVDGAVCENQVRPGCLGININVRYDGDEMVTYEKLNAANLAWNPVSVALDGIVGQEGSSLIITRYVILDGGMTMENIKDNLTNALSIAMDVADFVWEVGDYATGYEDDYGDW</sequence>
<evidence type="ECO:0000313" key="2">
    <source>
        <dbReference type="EMBL" id="KCZ96906.1"/>
    </source>
</evidence>
<dbReference type="Proteomes" id="UP000027100">
    <property type="component" value="Unassembled WGS sequence"/>
</dbReference>
<feature type="signal peptide" evidence="1">
    <location>
        <begin position="1"/>
        <end position="20"/>
    </location>
</feature>
<dbReference type="Pfam" id="PF10722">
    <property type="entry name" value="YbjN"/>
    <property type="match status" value="1"/>
</dbReference>
<organism evidence="2 3">
    <name type="scientific">Hyphomonas polymorpha PS728</name>
    <dbReference type="NCBI Taxonomy" id="1280954"/>
    <lineage>
        <taxon>Bacteria</taxon>
        <taxon>Pseudomonadati</taxon>
        <taxon>Pseudomonadota</taxon>
        <taxon>Alphaproteobacteria</taxon>
        <taxon>Hyphomonadales</taxon>
        <taxon>Hyphomonadaceae</taxon>
        <taxon>Hyphomonas</taxon>
    </lineage>
</organism>
<dbReference type="RefSeq" id="WP_035601833.1">
    <property type="nucleotide sequence ID" value="NZ_ARYM01000030.1"/>
</dbReference>
<dbReference type="CDD" id="cd17511">
    <property type="entry name" value="YbjN_AmyR-like"/>
    <property type="match status" value="1"/>
</dbReference>
<protein>
    <recommendedName>
        <fullName evidence="4">YbjN domain-containing protein</fullName>
    </recommendedName>
</protein>
<reference evidence="2 3" key="1">
    <citation type="journal article" date="2014" name="Antonie Van Leeuwenhoek">
        <title>Hyphomonas beringensis sp. nov. and Hyphomonas chukchiensis sp. nov., isolated from surface seawater of the Bering Sea and Chukchi Sea.</title>
        <authorList>
            <person name="Li C."/>
            <person name="Lai Q."/>
            <person name="Li G."/>
            <person name="Dong C."/>
            <person name="Wang J."/>
            <person name="Liao Y."/>
            <person name="Shao Z."/>
        </authorList>
    </citation>
    <scope>NUCLEOTIDE SEQUENCE [LARGE SCALE GENOMIC DNA]</scope>
    <source>
        <strain evidence="2 3">PS728</strain>
    </source>
</reference>
<keyword evidence="1" id="KW-0732">Signal</keyword>
<dbReference type="EMBL" id="ARYM01000030">
    <property type="protein sequence ID" value="KCZ96906.1"/>
    <property type="molecule type" value="Genomic_DNA"/>
</dbReference>
<dbReference type="AlphaFoldDB" id="A0A062VC30"/>
<accession>A0A062VC30</accession>
<keyword evidence="3" id="KW-1185">Reference proteome</keyword>
<dbReference type="STRING" id="1280954.HPO_17579"/>
<proteinExistence type="predicted"/>